<evidence type="ECO:0000259" key="1">
    <source>
        <dbReference type="Pfam" id="PF01370"/>
    </source>
</evidence>
<dbReference type="PANTHER" id="PTHR43245:SF52">
    <property type="entry name" value="NAD-DEPENDENT EPIMERASE_DEHYDRATASE"/>
    <property type="match status" value="1"/>
</dbReference>
<keyword evidence="3" id="KW-1185">Reference proteome</keyword>
<feature type="domain" description="NAD-dependent epimerase/dehydratase" evidence="1">
    <location>
        <begin position="3"/>
        <end position="222"/>
    </location>
</feature>
<dbReference type="Proteomes" id="UP000189177">
    <property type="component" value="Unassembled WGS sequence"/>
</dbReference>
<dbReference type="RefSeq" id="WP_167769420.1">
    <property type="nucleotide sequence ID" value="NZ_MUZR01000058.1"/>
</dbReference>
<protein>
    <submittedName>
        <fullName evidence="2">NAD-dependent dehydratase</fullName>
    </submittedName>
</protein>
<dbReference type="InterPro" id="IPR036291">
    <property type="entry name" value="NAD(P)-bd_dom_sf"/>
</dbReference>
<dbReference type="SUPFAM" id="SSF51735">
    <property type="entry name" value="NAD(P)-binding Rossmann-fold domains"/>
    <property type="match status" value="1"/>
</dbReference>
<dbReference type="InterPro" id="IPR001509">
    <property type="entry name" value="Epimerase_deHydtase"/>
</dbReference>
<dbReference type="EMBL" id="MUZR01000058">
    <property type="protein sequence ID" value="OOC09210.1"/>
    <property type="molecule type" value="Genomic_DNA"/>
</dbReference>
<reference evidence="2 3" key="1">
    <citation type="submission" date="2017-02" db="EMBL/GenBank/DDBJ databases">
        <title>Genomic diversity within the haloalkaliphilic genus Thioalkalivibrio.</title>
        <authorList>
            <person name="Ahn A.-C."/>
            <person name="Meier-Kolthoff J."/>
            <person name="Overmars L."/>
            <person name="Richter M."/>
            <person name="Woyke T."/>
            <person name="Sorokin D.Y."/>
            <person name="Muyzer G."/>
        </authorList>
    </citation>
    <scope>NUCLEOTIDE SEQUENCE [LARGE SCALE GENOMIC DNA]</scope>
    <source>
        <strain evidence="2 3">HL17</strain>
    </source>
</reference>
<comment type="caution">
    <text evidence="2">The sequence shown here is derived from an EMBL/GenBank/DDBJ whole genome shotgun (WGS) entry which is preliminary data.</text>
</comment>
<dbReference type="AlphaFoldDB" id="A0A1V2ZVR0"/>
<evidence type="ECO:0000313" key="2">
    <source>
        <dbReference type="EMBL" id="OOC09210.1"/>
    </source>
</evidence>
<dbReference type="PANTHER" id="PTHR43245">
    <property type="entry name" value="BIFUNCTIONAL POLYMYXIN RESISTANCE PROTEIN ARNA"/>
    <property type="match status" value="1"/>
</dbReference>
<gene>
    <name evidence="2" type="ORF">B1A74_12445</name>
</gene>
<dbReference type="Pfam" id="PF01370">
    <property type="entry name" value="Epimerase"/>
    <property type="match status" value="1"/>
</dbReference>
<dbReference type="InterPro" id="IPR050177">
    <property type="entry name" value="Lipid_A_modif_metabolic_enz"/>
</dbReference>
<proteinExistence type="predicted"/>
<evidence type="ECO:0000313" key="3">
    <source>
        <dbReference type="Proteomes" id="UP000189177"/>
    </source>
</evidence>
<name>A0A1V2ZVR0_9GAMM</name>
<organism evidence="2 3">
    <name type="scientific">Thioalkalivibrio halophilus</name>
    <dbReference type="NCBI Taxonomy" id="252474"/>
    <lineage>
        <taxon>Bacteria</taxon>
        <taxon>Pseudomonadati</taxon>
        <taxon>Pseudomonadota</taxon>
        <taxon>Gammaproteobacteria</taxon>
        <taxon>Chromatiales</taxon>
        <taxon>Ectothiorhodospiraceae</taxon>
        <taxon>Thioalkalivibrio</taxon>
    </lineage>
</organism>
<sequence length="315" mass="34866">MRVAVTGAAGRIGRVLLPELLHTPEVERIIALDREPADFPGAATLPADRYDLRQKDLAQLTPEDLTGADTLVHLAFQLMGGHGGRRRHDREWVRRQNVELSRSVFATAAQAGVRHVVFLSSAAVYGPWPDSPAPLDEDQPLRPRFPYAEDKVATEQALEATGRDYPDLVSTVLRPPAVVGPHAHPLLQRIARSRLHPAGIDAPVQILWEEDAARAIAAAVTRRAPGCFNLGTEPVWSLRAMARYGRRLTLPVPAGLIRRLHPLAWRLSARAGDPGWVRGLDGPLVLDCTRARRELDWQPRVTTPECLERLRVGNR</sequence>
<accession>A0A1V2ZVR0</accession>
<dbReference type="STRING" id="252474.B1A74_12445"/>
<dbReference type="Gene3D" id="3.40.50.720">
    <property type="entry name" value="NAD(P)-binding Rossmann-like Domain"/>
    <property type="match status" value="1"/>
</dbReference>